<keyword evidence="2" id="KW-1185">Reference proteome</keyword>
<dbReference type="Proteomes" id="UP001196413">
    <property type="component" value="Unassembled WGS sequence"/>
</dbReference>
<gene>
    <name evidence="1" type="ORF">KIN20_031609</name>
</gene>
<comment type="caution">
    <text evidence="1">The sequence shown here is derived from an EMBL/GenBank/DDBJ whole genome shotgun (WGS) entry which is preliminary data.</text>
</comment>
<dbReference type="AlphaFoldDB" id="A0AAD5R5R0"/>
<proteinExistence type="predicted"/>
<sequence>MAGTDWMVRILMGASVPSRRVASVVAHILVSWLDRPHLRAKGKLHLVLEQIFAPLIEFGFFPKELVVYRAVRGERIVENCNA</sequence>
<evidence type="ECO:0000313" key="1">
    <source>
        <dbReference type="EMBL" id="KAJ1369984.1"/>
    </source>
</evidence>
<dbReference type="EMBL" id="JAHQIW010006713">
    <property type="protein sequence ID" value="KAJ1369984.1"/>
    <property type="molecule type" value="Genomic_DNA"/>
</dbReference>
<name>A0AAD5R5R0_PARTN</name>
<reference evidence="1" key="1">
    <citation type="submission" date="2021-06" db="EMBL/GenBank/DDBJ databases">
        <title>Parelaphostrongylus tenuis whole genome reference sequence.</title>
        <authorList>
            <person name="Garwood T.J."/>
            <person name="Larsen P.A."/>
            <person name="Fountain-Jones N.M."/>
            <person name="Garbe J.R."/>
            <person name="Macchietto M.G."/>
            <person name="Kania S.A."/>
            <person name="Gerhold R.W."/>
            <person name="Richards J.E."/>
            <person name="Wolf T.M."/>
        </authorList>
    </citation>
    <scope>NUCLEOTIDE SEQUENCE</scope>
    <source>
        <strain evidence="1">MNPRO001-30</strain>
        <tissue evidence="1">Meninges</tissue>
    </source>
</reference>
<protein>
    <submittedName>
        <fullName evidence="1">Uncharacterized protein</fullName>
    </submittedName>
</protein>
<organism evidence="1 2">
    <name type="scientific">Parelaphostrongylus tenuis</name>
    <name type="common">Meningeal worm</name>
    <dbReference type="NCBI Taxonomy" id="148309"/>
    <lineage>
        <taxon>Eukaryota</taxon>
        <taxon>Metazoa</taxon>
        <taxon>Ecdysozoa</taxon>
        <taxon>Nematoda</taxon>
        <taxon>Chromadorea</taxon>
        <taxon>Rhabditida</taxon>
        <taxon>Rhabditina</taxon>
        <taxon>Rhabditomorpha</taxon>
        <taxon>Strongyloidea</taxon>
        <taxon>Metastrongylidae</taxon>
        <taxon>Parelaphostrongylus</taxon>
    </lineage>
</organism>
<evidence type="ECO:0000313" key="2">
    <source>
        <dbReference type="Proteomes" id="UP001196413"/>
    </source>
</evidence>
<accession>A0AAD5R5R0</accession>